<dbReference type="Gene3D" id="3.10.20.30">
    <property type="match status" value="1"/>
</dbReference>
<comment type="caution">
    <text evidence="4">The sequence shown here is derived from an EMBL/GenBank/DDBJ whole genome shotgun (WGS) entry which is preliminary data.</text>
</comment>
<dbReference type="PANTHER" id="PTHR33359">
    <property type="entry name" value="MOLYBDOPTERIN SYNTHASE SULFUR CARRIER SUBUNIT"/>
    <property type="match status" value="1"/>
</dbReference>
<accession>A0ABV2STT6</accession>
<dbReference type="InterPro" id="IPR003749">
    <property type="entry name" value="ThiS/MoaD-like"/>
</dbReference>
<organism evidence="4 5">
    <name type="scientific">Sediminicola arcticus</name>
    <dbReference type="NCBI Taxonomy" id="1574308"/>
    <lineage>
        <taxon>Bacteria</taxon>
        <taxon>Pseudomonadati</taxon>
        <taxon>Bacteroidota</taxon>
        <taxon>Flavobacteriia</taxon>
        <taxon>Flavobacteriales</taxon>
        <taxon>Flavobacteriaceae</taxon>
        <taxon>Sediminicola</taxon>
    </lineage>
</organism>
<proteinExistence type="inferred from homology"/>
<evidence type="ECO:0000256" key="1">
    <source>
        <dbReference type="ARBA" id="ARBA00022741"/>
    </source>
</evidence>
<dbReference type="InterPro" id="IPR016155">
    <property type="entry name" value="Mopterin_synth/thiamin_S_b"/>
</dbReference>
<protein>
    <recommendedName>
        <fullName evidence="3">Molybdopterin synthase sulfur carrier subunit</fullName>
    </recommendedName>
</protein>
<name>A0ABV2STT6_9FLAO</name>
<comment type="similarity">
    <text evidence="2">Belongs to the MoaD family.</text>
</comment>
<keyword evidence="1" id="KW-0547">Nucleotide-binding</keyword>
<dbReference type="EMBL" id="JBEXAE010000003">
    <property type="protein sequence ID" value="MET6990582.1"/>
    <property type="molecule type" value="Genomic_DNA"/>
</dbReference>
<evidence type="ECO:0000256" key="3">
    <source>
        <dbReference type="ARBA" id="ARBA00024247"/>
    </source>
</evidence>
<dbReference type="Pfam" id="PF02597">
    <property type="entry name" value="ThiS"/>
    <property type="match status" value="1"/>
</dbReference>
<dbReference type="PANTHER" id="PTHR33359:SF1">
    <property type="entry name" value="MOLYBDOPTERIN SYNTHASE SULFUR CARRIER SUBUNIT"/>
    <property type="match status" value="1"/>
</dbReference>
<keyword evidence="5" id="KW-1185">Reference proteome</keyword>
<evidence type="ECO:0000313" key="4">
    <source>
        <dbReference type="EMBL" id="MET6990582.1"/>
    </source>
</evidence>
<gene>
    <name evidence="4" type="ORF">ABXZ36_07965</name>
</gene>
<dbReference type="InterPro" id="IPR044672">
    <property type="entry name" value="MOCS2A"/>
</dbReference>
<dbReference type="CDD" id="cd00754">
    <property type="entry name" value="Ubl_MoaD"/>
    <property type="match status" value="1"/>
</dbReference>
<dbReference type="RefSeq" id="WP_354614978.1">
    <property type="nucleotide sequence ID" value="NZ_JBEXAE010000003.1"/>
</dbReference>
<evidence type="ECO:0000313" key="5">
    <source>
        <dbReference type="Proteomes" id="UP001549799"/>
    </source>
</evidence>
<evidence type="ECO:0000256" key="2">
    <source>
        <dbReference type="ARBA" id="ARBA00024200"/>
    </source>
</evidence>
<reference evidence="4 5" key="1">
    <citation type="submission" date="2024-07" db="EMBL/GenBank/DDBJ databases">
        <title>The genome sequence of type strain Sediminicola arcticus GDMCC 1.2805.</title>
        <authorList>
            <person name="Liu Y."/>
        </authorList>
    </citation>
    <scope>NUCLEOTIDE SEQUENCE [LARGE SCALE GENOMIC DNA]</scope>
    <source>
        <strain evidence="4 5">GDMCC 1.2805</strain>
    </source>
</reference>
<dbReference type="SUPFAM" id="SSF54285">
    <property type="entry name" value="MoaD/ThiS"/>
    <property type="match status" value="1"/>
</dbReference>
<dbReference type="InterPro" id="IPR012675">
    <property type="entry name" value="Beta-grasp_dom_sf"/>
</dbReference>
<dbReference type="Proteomes" id="UP001549799">
    <property type="component" value="Unassembled WGS sequence"/>
</dbReference>
<sequence>MTILLFGITKDIVGSSSLKLDTFNELESKIHTVGELKNYLGERYPKLNTLSSLAVAVNNAFAENETVVNTHDEIALIPPVSGG</sequence>